<protein>
    <recommendedName>
        <fullName evidence="3">IS982 family transposase</fullName>
    </recommendedName>
</protein>
<proteinExistence type="predicted"/>
<evidence type="ECO:0000313" key="2">
    <source>
        <dbReference type="Proteomes" id="UP001597512"/>
    </source>
</evidence>
<sequence length="62" mass="6766">LEIMINIAEKELKIPIRKKPAGPPVRSQTVNQLSLHHPLVSMETLCGLFDGPPLRGKPSGLV</sequence>
<comment type="caution">
    <text evidence="1">The sequence shown here is derived from an EMBL/GenBank/DDBJ whole genome shotgun (WGS) entry which is preliminary data.</text>
</comment>
<dbReference type="Proteomes" id="UP001597512">
    <property type="component" value="Unassembled WGS sequence"/>
</dbReference>
<name>A0ABW6AQ63_9BACT</name>
<dbReference type="EMBL" id="JBHUOM010000035">
    <property type="protein sequence ID" value="MFD2937502.1"/>
    <property type="molecule type" value="Genomic_DNA"/>
</dbReference>
<gene>
    <name evidence="1" type="ORF">ACFS25_27260</name>
</gene>
<accession>A0ABW6AQ63</accession>
<evidence type="ECO:0008006" key="3">
    <source>
        <dbReference type="Google" id="ProtNLM"/>
    </source>
</evidence>
<organism evidence="1 2">
    <name type="scientific">Spirosoma flavum</name>
    <dbReference type="NCBI Taxonomy" id="2048557"/>
    <lineage>
        <taxon>Bacteria</taxon>
        <taxon>Pseudomonadati</taxon>
        <taxon>Bacteroidota</taxon>
        <taxon>Cytophagia</taxon>
        <taxon>Cytophagales</taxon>
        <taxon>Cytophagaceae</taxon>
        <taxon>Spirosoma</taxon>
    </lineage>
</organism>
<keyword evidence="2" id="KW-1185">Reference proteome</keyword>
<evidence type="ECO:0000313" key="1">
    <source>
        <dbReference type="EMBL" id="MFD2937502.1"/>
    </source>
</evidence>
<feature type="non-terminal residue" evidence="1">
    <location>
        <position position="1"/>
    </location>
</feature>
<reference evidence="2" key="1">
    <citation type="journal article" date="2019" name="Int. J. Syst. Evol. Microbiol.">
        <title>The Global Catalogue of Microorganisms (GCM) 10K type strain sequencing project: providing services to taxonomists for standard genome sequencing and annotation.</title>
        <authorList>
            <consortium name="The Broad Institute Genomics Platform"/>
            <consortium name="The Broad Institute Genome Sequencing Center for Infectious Disease"/>
            <person name="Wu L."/>
            <person name="Ma J."/>
        </authorList>
    </citation>
    <scope>NUCLEOTIDE SEQUENCE [LARGE SCALE GENOMIC DNA]</scope>
    <source>
        <strain evidence="2">KCTC 52490</strain>
    </source>
</reference>
<dbReference type="RefSeq" id="WP_381507635.1">
    <property type="nucleotide sequence ID" value="NZ_JBHUOM010000035.1"/>
</dbReference>